<accession>A0ABP8MMI4</accession>
<feature type="transmembrane region" description="Helical" evidence="1">
    <location>
        <begin position="81"/>
        <end position="105"/>
    </location>
</feature>
<evidence type="ECO:0000259" key="4">
    <source>
        <dbReference type="Pfam" id="PF13290"/>
    </source>
</evidence>
<dbReference type="PANTHER" id="PTHR35889">
    <property type="entry name" value="CYCLOINULO-OLIGOSACCHARIDE FRUCTANOTRANSFERASE-RELATED"/>
    <property type="match status" value="1"/>
</dbReference>
<dbReference type="Pfam" id="PF09990">
    <property type="entry name" value="DUF2231"/>
    <property type="match status" value="1"/>
</dbReference>
<sequence>MLFMTSRKIIKLAEQLLFATAVFTLVLLAFTDKVVVPVWLQAVGRMHPLLLHFPLVLLLLAMGLEIFRFKPANLTNEFYQGFLNSLWLTGALSAGITVVMGLFLSREEGYTGSALQWHKWSGAAVFFLSALLYWARNRAWYTATVARTSAVVGACLLVASGHLGATVTHGNNFVWEPVAKLAKPEPVPLEQAVVFDHVIQPIFEQKCVSCHNAEKLKGELRLTDAESVRRGGKSGKLFVAGKPEMSLLLKRIHLPEEEKKHMPPKGKSQLTDNEIALLSLWVKGNADFNKKVVDLPPSDTLRRIAAALFKPAEQVDEYDFAAADEETVQKLSNNYRTILPLAKDSPALAVYFFNQKQYAPEKLKELSDIRQQVVSLNLNKMPVSDADLKSVSQFENLRKLDVNFTNITGAGLKTLAGLKHLTELALSGTRITSSDLQEPIRTLPSLKMVALWQTGVKPADIQQLQKAYKHITFIGGFRGDEAEPIKLNPPQVKNSSTIFSQPLAMQLGHPIKGVQIRYTTDGTEPDSLKSPVFTGNTILTESASIKARAYKEGWYGSSAATFNFYKTTYKPDSVNLLLPLNRVHQADGAKTFFDGKLGVLNANSPAWANNWAGVRNNDLAFVSEFKQPISVKSVALRTMVESETGIFPPTIIEIWGGASREQMKLITTFKPAQPQKVYPPELNAYGTTFKPQTISYLKIVAKPVEQLPEWHNNKGKRGFLLVDEVFIN</sequence>
<evidence type="ECO:0000256" key="1">
    <source>
        <dbReference type="SAM" id="Phobius"/>
    </source>
</evidence>
<dbReference type="InterPro" id="IPR036909">
    <property type="entry name" value="Cyt_c-like_dom_sf"/>
</dbReference>
<evidence type="ECO:0000313" key="5">
    <source>
        <dbReference type="EMBL" id="GAA4453089.1"/>
    </source>
</evidence>
<dbReference type="InterPro" id="IPR019251">
    <property type="entry name" value="DUF2231_TM"/>
</dbReference>
<dbReference type="SUPFAM" id="SSF46626">
    <property type="entry name" value="Cytochrome c"/>
    <property type="match status" value="1"/>
</dbReference>
<dbReference type="InterPro" id="IPR032675">
    <property type="entry name" value="LRR_dom_sf"/>
</dbReference>
<reference evidence="6" key="1">
    <citation type="journal article" date="2019" name="Int. J. Syst. Evol. Microbiol.">
        <title>The Global Catalogue of Microorganisms (GCM) 10K type strain sequencing project: providing services to taxonomists for standard genome sequencing and annotation.</title>
        <authorList>
            <consortium name="The Broad Institute Genomics Platform"/>
            <consortium name="The Broad Institute Genome Sequencing Center for Infectious Disease"/>
            <person name="Wu L."/>
            <person name="Ma J."/>
        </authorList>
    </citation>
    <scope>NUCLEOTIDE SEQUENCE [LARGE SCALE GENOMIC DNA]</scope>
    <source>
        <strain evidence="6">JCM 17927</strain>
    </source>
</reference>
<feature type="transmembrane region" description="Helical" evidence="1">
    <location>
        <begin position="117"/>
        <end position="135"/>
    </location>
</feature>
<dbReference type="EMBL" id="BAABHD010000022">
    <property type="protein sequence ID" value="GAA4453089.1"/>
    <property type="molecule type" value="Genomic_DNA"/>
</dbReference>
<dbReference type="SUPFAM" id="SSF52047">
    <property type="entry name" value="RNI-like"/>
    <property type="match status" value="1"/>
</dbReference>
<gene>
    <name evidence="5" type="ORF">GCM10023189_17620</name>
</gene>
<dbReference type="InterPro" id="IPR059177">
    <property type="entry name" value="GH29D-like_dom"/>
</dbReference>
<dbReference type="PANTHER" id="PTHR35889:SF3">
    <property type="entry name" value="F-BOX DOMAIN-CONTAINING PROTEIN"/>
    <property type="match status" value="1"/>
</dbReference>
<keyword evidence="1" id="KW-1133">Transmembrane helix</keyword>
<dbReference type="Pfam" id="PF07635">
    <property type="entry name" value="PSCyt1"/>
    <property type="match status" value="1"/>
</dbReference>
<feature type="domain" description="GH29D-like beta-sandwich" evidence="4">
    <location>
        <begin position="506"/>
        <end position="559"/>
    </location>
</feature>
<keyword evidence="1" id="KW-0812">Transmembrane</keyword>
<keyword evidence="1" id="KW-0472">Membrane</keyword>
<evidence type="ECO:0000259" key="2">
    <source>
        <dbReference type="Pfam" id="PF07635"/>
    </source>
</evidence>
<evidence type="ECO:0000313" key="6">
    <source>
        <dbReference type="Proteomes" id="UP001501175"/>
    </source>
</evidence>
<comment type="caution">
    <text evidence="5">The sequence shown here is derived from an EMBL/GenBank/DDBJ whole genome shotgun (WGS) entry which is preliminary data.</text>
</comment>
<protein>
    <submittedName>
        <fullName evidence="5">Chitobiase/beta-hexosaminidase C-terminal domain-containing protein</fullName>
    </submittedName>
</protein>
<proteinExistence type="predicted"/>
<dbReference type="Gene3D" id="3.80.10.10">
    <property type="entry name" value="Ribonuclease Inhibitor"/>
    <property type="match status" value="1"/>
</dbReference>
<feature type="domain" description="DUF2231" evidence="3">
    <location>
        <begin position="46"/>
        <end position="168"/>
    </location>
</feature>
<dbReference type="Proteomes" id="UP001501175">
    <property type="component" value="Unassembled WGS sequence"/>
</dbReference>
<feature type="domain" description="Cytochrome C Planctomycete-type" evidence="2">
    <location>
        <begin position="207"/>
        <end position="266"/>
    </location>
</feature>
<name>A0ABP8MMI4_9BACT</name>
<keyword evidence="6" id="KW-1185">Reference proteome</keyword>
<evidence type="ECO:0000259" key="3">
    <source>
        <dbReference type="Pfam" id="PF09990"/>
    </source>
</evidence>
<organism evidence="5 6">
    <name type="scientific">Nibrella saemangeumensis</name>
    <dbReference type="NCBI Taxonomy" id="1084526"/>
    <lineage>
        <taxon>Bacteria</taxon>
        <taxon>Pseudomonadati</taxon>
        <taxon>Bacteroidota</taxon>
        <taxon>Cytophagia</taxon>
        <taxon>Cytophagales</taxon>
        <taxon>Spirosomataceae</taxon>
        <taxon>Nibrella</taxon>
    </lineage>
</organism>
<dbReference type="Pfam" id="PF13290">
    <property type="entry name" value="CHB_HEX_C_1"/>
    <property type="match status" value="1"/>
</dbReference>
<feature type="transmembrane region" description="Helical" evidence="1">
    <location>
        <begin position="47"/>
        <end position="69"/>
    </location>
</feature>
<dbReference type="InterPro" id="IPR011429">
    <property type="entry name" value="Cyt_c_Planctomycete-type"/>
</dbReference>